<evidence type="ECO:0000313" key="5">
    <source>
        <dbReference type="Proteomes" id="UP000243650"/>
    </source>
</evidence>
<evidence type="ECO:0000259" key="3">
    <source>
        <dbReference type="Pfam" id="PF00171"/>
    </source>
</evidence>
<dbReference type="InterPro" id="IPR050740">
    <property type="entry name" value="Aldehyde_DH_Superfamily"/>
</dbReference>
<dbReference type="FunFam" id="3.40.605.10:FF:000005">
    <property type="entry name" value="Succinate-semialdehyde dehydrogenase I"/>
    <property type="match status" value="1"/>
</dbReference>
<dbReference type="GO" id="GO:0004777">
    <property type="term" value="F:succinate-semialdehyde dehydrogenase (NAD+) activity"/>
    <property type="evidence" value="ECO:0007669"/>
    <property type="project" value="TreeGrafter"/>
</dbReference>
<dbReference type="Pfam" id="PF00171">
    <property type="entry name" value="Aldedh"/>
    <property type="match status" value="1"/>
</dbReference>
<dbReference type="InterPro" id="IPR010102">
    <property type="entry name" value="Succ_semiAld_DH"/>
</dbReference>
<organism evidence="4 5">
    <name type="scientific">Alkalicoccus urumqiensis</name>
    <name type="common">Bacillus urumqiensis</name>
    <dbReference type="NCBI Taxonomy" id="1548213"/>
    <lineage>
        <taxon>Bacteria</taxon>
        <taxon>Bacillati</taxon>
        <taxon>Bacillota</taxon>
        <taxon>Bacilli</taxon>
        <taxon>Bacillales</taxon>
        <taxon>Bacillaceae</taxon>
        <taxon>Alkalicoccus</taxon>
    </lineage>
</organism>
<evidence type="ECO:0000256" key="2">
    <source>
        <dbReference type="ARBA" id="ARBA00023002"/>
    </source>
</evidence>
<dbReference type="PANTHER" id="PTHR43353:SF5">
    <property type="entry name" value="SUCCINATE-SEMIALDEHYDE DEHYDROGENASE, MITOCHONDRIAL"/>
    <property type="match status" value="1"/>
</dbReference>
<dbReference type="Gene3D" id="3.40.309.10">
    <property type="entry name" value="Aldehyde Dehydrogenase, Chain A, domain 2"/>
    <property type="match status" value="1"/>
</dbReference>
<dbReference type="CDD" id="cd07103">
    <property type="entry name" value="ALDH_F5_SSADH_GabD"/>
    <property type="match status" value="1"/>
</dbReference>
<dbReference type="GO" id="GO:0009450">
    <property type="term" value="P:gamma-aminobutyric acid catabolic process"/>
    <property type="evidence" value="ECO:0007669"/>
    <property type="project" value="InterPro"/>
</dbReference>
<name>A0A2P6MK23_ALKUR</name>
<feature type="domain" description="Aldehyde dehydrogenase" evidence="3">
    <location>
        <begin position="11"/>
        <end position="470"/>
    </location>
</feature>
<accession>A0A2P6MK23</accession>
<dbReference type="PROSITE" id="PS00070">
    <property type="entry name" value="ALDEHYDE_DEHYDR_CYS"/>
    <property type="match status" value="1"/>
</dbReference>
<keyword evidence="5" id="KW-1185">Reference proteome</keyword>
<dbReference type="InterPro" id="IPR016160">
    <property type="entry name" value="Ald_DH_CS_CYS"/>
</dbReference>
<dbReference type="InterPro" id="IPR016162">
    <property type="entry name" value="Ald_DH_N"/>
</dbReference>
<keyword evidence="2" id="KW-0560">Oxidoreductase</keyword>
<dbReference type="Proteomes" id="UP000243650">
    <property type="component" value="Unassembled WGS sequence"/>
</dbReference>
<gene>
    <name evidence="4" type="ORF">C6I21_04495</name>
</gene>
<sequence length="475" mass="51833">MKQELYIYGQWTGSNLEQIDVTNPGNGEVIGSVPKAGEKETKQAVDAAHEALKSWKKTTAAERAGYLREVFRLMHEEKEEIAELMTRENGKTIKDSEQEVVYAASFLDWFADEAKRVYGRSIPGKHADHRIDVIKQPVGVTAAITPWNFPAAMITRKLAPALAAGCTFIIKPATATPFTAMKIIELCERAGIPKGVVNLVTGSASDITGVFMNDSRVRKLSFTGSTEVGKMLIEQSAHQVKKLSLELGGHGPLLVFNDADLDTAVEEALRAKFRNGGQSCIAANRFYVQSGIYAEFVERFSREVEKMKTGDGMNRDNDIGAVIDQDGYEKIEHHVEDAVKKGAVLTAGGKGTTDNGAYFFQPTVLKDASPDMIIMKEETFGPVAPIQSFETEEEAVELANDTPYGLASYVFTTDHARGVRVTEALEFGVVGWNDGVPSAAQAPFGGLKESGYGREGGVEGIEEYLETKYVAKNIR</sequence>
<evidence type="ECO:0000313" key="4">
    <source>
        <dbReference type="EMBL" id="PRO66608.1"/>
    </source>
</evidence>
<comment type="caution">
    <text evidence="4">The sequence shown here is derived from an EMBL/GenBank/DDBJ whole genome shotgun (WGS) entry which is preliminary data.</text>
</comment>
<dbReference type="InterPro" id="IPR016161">
    <property type="entry name" value="Ald_DH/histidinol_DH"/>
</dbReference>
<dbReference type="RefSeq" id="WP_105958244.1">
    <property type="nucleotide sequence ID" value="NZ_PVNS01000003.1"/>
</dbReference>
<dbReference type="OrthoDB" id="9762913at2"/>
<protein>
    <submittedName>
        <fullName evidence="4">Succinate-semialdehyde dehydrogenase (NADP(+))</fullName>
    </submittedName>
</protein>
<comment type="similarity">
    <text evidence="1">Belongs to the aldehyde dehydrogenase family.</text>
</comment>
<dbReference type="PANTHER" id="PTHR43353">
    <property type="entry name" value="SUCCINATE-SEMIALDEHYDE DEHYDROGENASE, MITOCHONDRIAL"/>
    <property type="match status" value="1"/>
</dbReference>
<dbReference type="NCBIfam" id="TIGR01780">
    <property type="entry name" value="SSADH"/>
    <property type="match status" value="1"/>
</dbReference>
<reference evidence="4 5" key="1">
    <citation type="submission" date="2018-03" db="EMBL/GenBank/DDBJ databases">
        <title>Bacillus urumqiensis sp. nov., a moderately haloalkaliphilic bacterium isolated from a salt lake.</title>
        <authorList>
            <person name="Zhao B."/>
            <person name="Liao Z."/>
        </authorList>
    </citation>
    <scope>NUCLEOTIDE SEQUENCE [LARGE SCALE GENOMIC DNA]</scope>
    <source>
        <strain evidence="4 5">BZ-SZ-XJ18</strain>
    </source>
</reference>
<dbReference type="FunFam" id="3.40.309.10:FF:000004">
    <property type="entry name" value="Succinate-semialdehyde dehydrogenase I"/>
    <property type="match status" value="1"/>
</dbReference>
<dbReference type="Gene3D" id="3.40.605.10">
    <property type="entry name" value="Aldehyde Dehydrogenase, Chain A, domain 1"/>
    <property type="match status" value="1"/>
</dbReference>
<dbReference type="InterPro" id="IPR015590">
    <property type="entry name" value="Aldehyde_DH_dom"/>
</dbReference>
<dbReference type="InterPro" id="IPR016163">
    <property type="entry name" value="Ald_DH_C"/>
</dbReference>
<dbReference type="AlphaFoldDB" id="A0A2P6MK23"/>
<evidence type="ECO:0000256" key="1">
    <source>
        <dbReference type="ARBA" id="ARBA00009986"/>
    </source>
</evidence>
<dbReference type="SUPFAM" id="SSF53720">
    <property type="entry name" value="ALDH-like"/>
    <property type="match status" value="1"/>
</dbReference>
<dbReference type="FunFam" id="3.40.605.10:FF:000026">
    <property type="entry name" value="Aldehyde dehydrogenase, putative"/>
    <property type="match status" value="1"/>
</dbReference>
<dbReference type="EMBL" id="PVNS01000003">
    <property type="protein sequence ID" value="PRO66608.1"/>
    <property type="molecule type" value="Genomic_DNA"/>
</dbReference>
<proteinExistence type="inferred from homology"/>